<dbReference type="OrthoDB" id="6361347at2759"/>
<dbReference type="InterPro" id="IPR037473">
    <property type="entry name" value="Lcp-like"/>
</dbReference>
<evidence type="ECO:0000313" key="4">
    <source>
        <dbReference type="EMBL" id="OLN91985.1"/>
    </source>
</evidence>
<reference evidence="4 5" key="1">
    <citation type="submission" date="2016-11" db="EMBL/GenBank/DDBJ databases">
        <title>Draft Genome Assembly of Colletotrichum chlorophyti a pathogen of herbaceous plants.</title>
        <authorList>
            <person name="Gan P."/>
            <person name="Narusaka M."/>
            <person name="Tsushima A."/>
            <person name="Narusaka Y."/>
            <person name="Takano Y."/>
            <person name="Shirasu K."/>
        </authorList>
    </citation>
    <scope>NUCLEOTIDE SEQUENCE [LARGE SCALE GENOMIC DNA]</scope>
    <source>
        <strain evidence="4 5">NTL11</strain>
    </source>
</reference>
<accession>A0A1Q8RXY8</accession>
<keyword evidence="2" id="KW-0472">Membrane</keyword>
<dbReference type="GO" id="GO:0016491">
    <property type="term" value="F:oxidoreductase activity"/>
    <property type="evidence" value="ECO:0007669"/>
    <property type="project" value="InterPro"/>
</dbReference>
<feature type="transmembrane region" description="Helical" evidence="2">
    <location>
        <begin position="487"/>
        <end position="505"/>
    </location>
</feature>
<proteinExistence type="predicted"/>
<protein>
    <recommendedName>
        <fullName evidence="3">ER-bound oxygenase mpaB/mpaB'/Rubber oxygenase catalytic domain-containing protein</fullName>
    </recommendedName>
</protein>
<dbReference type="PANTHER" id="PTHR37539:SF1">
    <property type="entry name" value="ER-BOUND OXYGENASE MPAB_MPAB'_RUBBER OXYGENASE CATALYTIC DOMAIN-CONTAINING PROTEIN"/>
    <property type="match status" value="1"/>
</dbReference>
<keyword evidence="2" id="KW-0812">Transmembrane</keyword>
<gene>
    <name evidence="4" type="ORF">CCHL11_01429</name>
</gene>
<feature type="region of interest" description="Disordered" evidence="1">
    <location>
        <begin position="53"/>
        <end position="76"/>
    </location>
</feature>
<dbReference type="InterPro" id="IPR018713">
    <property type="entry name" value="MPAB/Lcp_cat_dom"/>
</dbReference>
<evidence type="ECO:0000259" key="3">
    <source>
        <dbReference type="Pfam" id="PF09995"/>
    </source>
</evidence>
<feature type="transmembrane region" description="Helical" evidence="2">
    <location>
        <begin position="349"/>
        <end position="368"/>
    </location>
</feature>
<comment type="caution">
    <text evidence="4">The sequence shown here is derived from an EMBL/GenBank/DDBJ whole genome shotgun (WGS) entry which is preliminary data.</text>
</comment>
<organism evidence="4 5">
    <name type="scientific">Colletotrichum chlorophyti</name>
    <dbReference type="NCBI Taxonomy" id="708187"/>
    <lineage>
        <taxon>Eukaryota</taxon>
        <taxon>Fungi</taxon>
        <taxon>Dikarya</taxon>
        <taxon>Ascomycota</taxon>
        <taxon>Pezizomycotina</taxon>
        <taxon>Sordariomycetes</taxon>
        <taxon>Hypocreomycetidae</taxon>
        <taxon>Glomerellales</taxon>
        <taxon>Glomerellaceae</taxon>
        <taxon>Colletotrichum</taxon>
    </lineage>
</organism>
<dbReference type="PANTHER" id="PTHR37539">
    <property type="entry name" value="SECRETED PROTEIN-RELATED"/>
    <property type="match status" value="1"/>
</dbReference>
<keyword evidence="2" id="KW-1133">Transmembrane helix</keyword>
<dbReference type="EMBL" id="MPGH01000060">
    <property type="protein sequence ID" value="OLN91985.1"/>
    <property type="molecule type" value="Genomic_DNA"/>
</dbReference>
<name>A0A1Q8RXY8_9PEZI</name>
<dbReference type="STRING" id="708187.A0A1Q8RXY8"/>
<evidence type="ECO:0000256" key="2">
    <source>
        <dbReference type="SAM" id="Phobius"/>
    </source>
</evidence>
<dbReference type="Pfam" id="PF09995">
    <property type="entry name" value="MPAB_Lcp_cat"/>
    <property type="match status" value="1"/>
</dbReference>
<feature type="domain" description="ER-bound oxygenase mpaB/mpaB'/Rubber oxygenase catalytic" evidence="3">
    <location>
        <begin position="125"/>
        <end position="347"/>
    </location>
</feature>
<evidence type="ECO:0000256" key="1">
    <source>
        <dbReference type="SAM" id="MobiDB-lite"/>
    </source>
</evidence>
<dbReference type="AlphaFoldDB" id="A0A1Q8RXY8"/>
<evidence type="ECO:0000313" key="5">
    <source>
        <dbReference type="Proteomes" id="UP000186583"/>
    </source>
</evidence>
<sequence length="521" mass="58083">MAGLFWNRDEEWCEAWDYRFRWTDEHLTADKLRPLIYTYDELGAKALDRLDEICPPSKAPPATGEKSDSAPGQTPHRDLHALLRDNAKSDQTIGELWEQINTVPDWVDWAQVERGQKVFLRYAGPAIFALTFQSLVGGMGSRRVVETLARTGGFGFNVTRRRLLETFQHILQVTRDLASVQPSGDGFASSVRVRLLHASVRRRILALAATQPSYYDVTAWGVPVNDLDSIGTISTFSATLLWIGLPRQGIFLTEAEKADYIALWRWVAHILGTPTDPFASASRARAFMESLLLSEIEPSDTSRQLANNVLTGLANQPPSHVSREFLAAETYWLNGPKLARALAVERPPFYYFPLIVGHCIFFMAMCYFRRLSPSWDESRNKVPLSLASTSSALSSILLGTNKEFRTGHKPPADHTFPQNIQKALFNFTVHKTELGALGKETNFEFKYIPTLDIMSTAAAASEPAPSAPPPRAKVATRRVRITERRSLVVLVLAVAVAGVLSWIGVKITSAILVRIVHLVSR</sequence>
<dbReference type="Proteomes" id="UP000186583">
    <property type="component" value="Unassembled WGS sequence"/>
</dbReference>
<keyword evidence="5" id="KW-1185">Reference proteome</keyword>